<dbReference type="OrthoDB" id="9807740at2"/>
<evidence type="ECO:0000313" key="9">
    <source>
        <dbReference type="Proteomes" id="UP000033562"/>
    </source>
</evidence>
<evidence type="ECO:0000256" key="6">
    <source>
        <dbReference type="ARBA" id="ARBA00022833"/>
    </source>
</evidence>
<reference evidence="8 9" key="1">
    <citation type="submission" date="2015-02" db="EMBL/GenBank/DDBJ databases">
        <title>Genome Sequencing of Rickettsiales.</title>
        <authorList>
            <person name="Daugherty S.C."/>
            <person name="Su Q."/>
            <person name="Abolude K."/>
            <person name="Beier-Sexton M."/>
            <person name="Carlyon J.A."/>
            <person name="Carter R."/>
            <person name="Day N.P."/>
            <person name="Dumler S.J."/>
            <person name="Dyachenko V."/>
            <person name="Godinez A."/>
            <person name="Kurtti T.J."/>
            <person name="Lichay M."/>
            <person name="Mullins K.E."/>
            <person name="Ott S."/>
            <person name="Pappas-Brown V."/>
            <person name="Paris D.H."/>
            <person name="Patel P."/>
            <person name="Richards A.L."/>
            <person name="Sadzewicz L."/>
            <person name="Sears K."/>
            <person name="Seidman D."/>
            <person name="Sengamalay N."/>
            <person name="Stenos J."/>
            <person name="Tallon L.J."/>
            <person name="Vincent G."/>
            <person name="Fraser C.M."/>
            <person name="Munderloh U."/>
            <person name="Dunning-Hotopp J.C."/>
        </authorList>
    </citation>
    <scope>NUCLEOTIDE SEQUENCE [LARGE SCALE GENOMIC DNA]</scope>
    <source>
        <strain evidence="8 9">RAC413</strain>
    </source>
</reference>
<dbReference type="PANTHER" id="PTHR46986">
    <property type="entry name" value="ENDORIBONUCLEASE YBEY, CHLOROPLASTIC"/>
    <property type="match status" value="1"/>
</dbReference>
<dbReference type="AlphaFoldDB" id="A0A0F3NNX1"/>
<dbReference type="RefSeq" id="WP_045809122.1">
    <property type="nucleotide sequence ID" value="NZ_LANX01000001.1"/>
</dbReference>
<comment type="cofactor">
    <cofactor evidence="7">
        <name>Zn(2+)</name>
        <dbReference type="ChEBI" id="CHEBI:29105"/>
    </cofactor>
    <text evidence="7">Binds 1 zinc ion.</text>
</comment>
<keyword evidence="5 7" id="KW-0378">Hydrolase</keyword>
<organism evidence="8 9">
    <name type="scientific">Candidatus Neoehrlichia procyonis str. RAC413</name>
    <dbReference type="NCBI Taxonomy" id="1359163"/>
    <lineage>
        <taxon>Bacteria</taxon>
        <taxon>Pseudomonadati</taxon>
        <taxon>Pseudomonadota</taxon>
        <taxon>Alphaproteobacteria</taxon>
        <taxon>Rickettsiales</taxon>
        <taxon>Anaplasmataceae</taxon>
        <taxon>Candidatus Neoehrlichia</taxon>
    </lineage>
</organism>
<dbReference type="EC" id="3.1.-.-" evidence="7"/>
<feature type="binding site" evidence="7">
    <location>
        <position position="123"/>
    </location>
    <ligand>
        <name>Zn(2+)</name>
        <dbReference type="ChEBI" id="CHEBI:29105"/>
        <note>catalytic</note>
    </ligand>
</feature>
<evidence type="ECO:0000313" key="8">
    <source>
        <dbReference type="EMBL" id="KJV69402.1"/>
    </source>
</evidence>
<evidence type="ECO:0000256" key="1">
    <source>
        <dbReference type="ARBA" id="ARBA00010875"/>
    </source>
</evidence>
<feature type="binding site" evidence="7">
    <location>
        <position position="113"/>
    </location>
    <ligand>
        <name>Zn(2+)</name>
        <dbReference type="ChEBI" id="CHEBI:29105"/>
        <note>catalytic</note>
    </ligand>
</feature>
<dbReference type="GO" id="GO:0004222">
    <property type="term" value="F:metalloendopeptidase activity"/>
    <property type="evidence" value="ECO:0007669"/>
    <property type="project" value="InterPro"/>
</dbReference>
<keyword evidence="7" id="KW-0690">Ribosome biogenesis</keyword>
<comment type="similarity">
    <text evidence="1 7">Belongs to the endoribonuclease YbeY family.</text>
</comment>
<dbReference type="EMBL" id="LANX01000001">
    <property type="protein sequence ID" value="KJV69402.1"/>
    <property type="molecule type" value="Genomic_DNA"/>
</dbReference>
<gene>
    <name evidence="7" type="primary">ybeY</name>
    <name evidence="8" type="ORF">NLO413_0794</name>
</gene>
<dbReference type="GO" id="GO:0008270">
    <property type="term" value="F:zinc ion binding"/>
    <property type="evidence" value="ECO:0007669"/>
    <property type="project" value="UniProtKB-UniRule"/>
</dbReference>
<evidence type="ECO:0000256" key="7">
    <source>
        <dbReference type="HAMAP-Rule" id="MF_00009"/>
    </source>
</evidence>
<evidence type="ECO:0000256" key="3">
    <source>
        <dbReference type="ARBA" id="ARBA00022723"/>
    </source>
</evidence>
<keyword evidence="3 7" id="KW-0479">Metal-binding</keyword>
<comment type="subcellular location">
    <subcellularLocation>
        <location evidence="7">Cytoplasm</location>
    </subcellularLocation>
</comment>
<protein>
    <recommendedName>
        <fullName evidence="7">Endoribonuclease YbeY</fullName>
        <ecNumber evidence="7">3.1.-.-</ecNumber>
    </recommendedName>
</protein>
<dbReference type="GO" id="GO:0004521">
    <property type="term" value="F:RNA endonuclease activity"/>
    <property type="evidence" value="ECO:0007669"/>
    <property type="project" value="UniProtKB-UniRule"/>
</dbReference>
<name>A0A0F3NNX1_9RICK</name>
<dbReference type="Pfam" id="PF02130">
    <property type="entry name" value="YbeY"/>
    <property type="match status" value="1"/>
</dbReference>
<dbReference type="InterPro" id="IPR002036">
    <property type="entry name" value="YbeY"/>
</dbReference>
<evidence type="ECO:0000256" key="5">
    <source>
        <dbReference type="ARBA" id="ARBA00022801"/>
    </source>
</evidence>
<dbReference type="PATRIC" id="fig|1359163.3.peg.765"/>
<dbReference type="PANTHER" id="PTHR46986:SF1">
    <property type="entry name" value="ENDORIBONUCLEASE YBEY, CHLOROPLASTIC"/>
    <property type="match status" value="1"/>
</dbReference>
<dbReference type="NCBIfam" id="TIGR00043">
    <property type="entry name" value="rRNA maturation RNase YbeY"/>
    <property type="match status" value="1"/>
</dbReference>
<dbReference type="Proteomes" id="UP000033562">
    <property type="component" value="Unassembled WGS sequence"/>
</dbReference>
<keyword evidence="7" id="KW-0698">rRNA processing</keyword>
<keyword evidence="6 7" id="KW-0862">Zinc</keyword>
<sequence length="153" mass="18034">MIKITVLKKKWYKILNKPKTYIKKIINISLNNLDILKYNPFISIVLADDNLLHNLNYKYRKKNKPTNVLSFTYEKLSYNCCLGEIFISLETIIKESAELDIYITDYVSHMLIHGLLHILEYDHKTPEETHKMQSLEIALLDKLGIKNPYIPHN</sequence>
<dbReference type="SUPFAM" id="SSF55486">
    <property type="entry name" value="Metalloproteases ('zincins'), catalytic domain"/>
    <property type="match status" value="1"/>
</dbReference>
<feature type="binding site" evidence="7">
    <location>
        <position position="117"/>
    </location>
    <ligand>
        <name>Zn(2+)</name>
        <dbReference type="ChEBI" id="CHEBI:29105"/>
        <note>catalytic</note>
    </ligand>
</feature>
<keyword evidence="7" id="KW-0963">Cytoplasm</keyword>
<dbReference type="GO" id="GO:0005737">
    <property type="term" value="C:cytoplasm"/>
    <property type="evidence" value="ECO:0007669"/>
    <property type="project" value="UniProtKB-SubCell"/>
</dbReference>
<keyword evidence="9" id="KW-1185">Reference proteome</keyword>
<keyword evidence="4 7" id="KW-0255">Endonuclease</keyword>
<dbReference type="HAMAP" id="MF_00009">
    <property type="entry name" value="Endoribonucl_YbeY"/>
    <property type="match status" value="1"/>
</dbReference>
<evidence type="ECO:0000256" key="4">
    <source>
        <dbReference type="ARBA" id="ARBA00022759"/>
    </source>
</evidence>
<dbReference type="GO" id="GO:0006364">
    <property type="term" value="P:rRNA processing"/>
    <property type="evidence" value="ECO:0007669"/>
    <property type="project" value="UniProtKB-UniRule"/>
</dbReference>
<proteinExistence type="inferred from homology"/>
<dbReference type="Gene3D" id="3.40.390.30">
    <property type="entry name" value="Metalloproteases ('zincins'), catalytic domain"/>
    <property type="match status" value="1"/>
</dbReference>
<accession>A0A0F3NNX1</accession>
<keyword evidence="2 7" id="KW-0540">Nuclease</keyword>
<comment type="caution">
    <text evidence="8">The sequence shown here is derived from an EMBL/GenBank/DDBJ whole genome shotgun (WGS) entry which is preliminary data.</text>
</comment>
<comment type="function">
    <text evidence="7">Single strand-specific metallo-endoribonuclease involved in late-stage 70S ribosome quality control and in maturation of the 3' terminus of the 16S rRNA.</text>
</comment>
<dbReference type="STRING" id="1359163.NLO413_0794"/>
<evidence type="ECO:0000256" key="2">
    <source>
        <dbReference type="ARBA" id="ARBA00022722"/>
    </source>
</evidence>
<dbReference type="InterPro" id="IPR023091">
    <property type="entry name" value="MetalPrtase_cat_dom_sf_prd"/>
</dbReference>